<reference evidence="1" key="2">
    <citation type="journal article" date="2015" name="Fish Shellfish Immunol.">
        <title>Early steps in the European eel (Anguilla anguilla)-Vibrio vulnificus interaction in the gills: Role of the RtxA13 toxin.</title>
        <authorList>
            <person name="Callol A."/>
            <person name="Pajuelo D."/>
            <person name="Ebbesson L."/>
            <person name="Teles M."/>
            <person name="MacKenzie S."/>
            <person name="Amaro C."/>
        </authorList>
    </citation>
    <scope>NUCLEOTIDE SEQUENCE</scope>
</reference>
<evidence type="ECO:0000313" key="1">
    <source>
        <dbReference type="EMBL" id="JAI01654.1"/>
    </source>
</evidence>
<dbReference type="EMBL" id="GBXM01006924">
    <property type="protein sequence ID" value="JAI01654.1"/>
    <property type="molecule type" value="Transcribed_RNA"/>
</dbReference>
<proteinExistence type="predicted"/>
<reference evidence="1" key="1">
    <citation type="submission" date="2014-11" db="EMBL/GenBank/DDBJ databases">
        <authorList>
            <person name="Amaro Gonzalez C."/>
        </authorList>
    </citation>
    <scope>NUCLEOTIDE SEQUENCE</scope>
</reference>
<protein>
    <submittedName>
        <fullName evidence="1">Uncharacterized protein</fullName>
    </submittedName>
</protein>
<organism evidence="1">
    <name type="scientific">Anguilla anguilla</name>
    <name type="common">European freshwater eel</name>
    <name type="synonym">Muraena anguilla</name>
    <dbReference type="NCBI Taxonomy" id="7936"/>
    <lineage>
        <taxon>Eukaryota</taxon>
        <taxon>Metazoa</taxon>
        <taxon>Chordata</taxon>
        <taxon>Craniata</taxon>
        <taxon>Vertebrata</taxon>
        <taxon>Euteleostomi</taxon>
        <taxon>Actinopterygii</taxon>
        <taxon>Neopterygii</taxon>
        <taxon>Teleostei</taxon>
        <taxon>Anguilliformes</taxon>
        <taxon>Anguillidae</taxon>
        <taxon>Anguilla</taxon>
    </lineage>
</organism>
<name>A0A0E9XIY2_ANGAN</name>
<dbReference type="AlphaFoldDB" id="A0A0E9XIY2"/>
<sequence>MLKLQIITSIRNFQLLDIAISCTYSHNKVVVNAKCIFTLYTWDGHIRGARECTVLKLLSEIRK</sequence>
<accession>A0A0E9XIY2</accession>